<protein>
    <recommendedName>
        <fullName evidence="4">Aminotransferase-like plant mobile domain-containing protein</fullName>
    </recommendedName>
</protein>
<comment type="caution">
    <text evidence="2">The sequence shown here is derived from an EMBL/GenBank/DDBJ whole genome shotgun (WGS) entry which is preliminary data.</text>
</comment>
<reference evidence="2 3" key="1">
    <citation type="journal article" date="2023" name="Plants (Basel)">
        <title>Bridging the Gap: Combining Genomics and Transcriptomics Approaches to Understand Stylosanthes scabra, an Orphan Legume from the Brazilian Caatinga.</title>
        <authorList>
            <person name="Ferreira-Neto J.R.C."/>
            <person name="da Silva M.D."/>
            <person name="Binneck E."/>
            <person name="de Melo N.F."/>
            <person name="da Silva R.H."/>
            <person name="de Melo A.L.T.M."/>
            <person name="Pandolfi V."/>
            <person name="Bustamante F.O."/>
            <person name="Brasileiro-Vidal A.C."/>
            <person name="Benko-Iseppon A.M."/>
        </authorList>
    </citation>
    <scope>NUCLEOTIDE SEQUENCE [LARGE SCALE GENOMIC DNA]</scope>
    <source>
        <tissue evidence="2">Leaves</tissue>
    </source>
</reference>
<accession>A0ABU6ZIF2</accession>
<organism evidence="2 3">
    <name type="scientific">Stylosanthes scabra</name>
    <dbReference type="NCBI Taxonomy" id="79078"/>
    <lineage>
        <taxon>Eukaryota</taxon>
        <taxon>Viridiplantae</taxon>
        <taxon>Streptophyta</taxon>
        <taxon>Embryophyta</taxon>
        <taxon>Tracheophyta</taxon>
        <taxon>Spermatophyta</taxon>
        <taxon>Magnoliopsida</taxon>
        <taxon>eudicotyledons</taxon>
        <taxon>Gunneridae</taxon>
        <taxon>Pentapetalae</taxon>
        <taxon>rosids</taxon>
        <taxon>fabids</taxon>
        <taxon>Fabales</taxon>
        <taxon>Fabaceae</taxon>
        <taxon>Papilionoideae</taxon>
        <taxon>50 kb inversion clade</taxon>
        <taxon>dalbergioids sensu lato</taxon>
        <taxon>Dalbergieae</taxon>
        <taxon>Pterocarpus clade</taxon>
        <taxon>Stylosanthes</taxon>
    </lineage>
</organism>
<feature type="compositionally biased region" description="Basic residues" evidence="1">
    <location>
        <begin position="116"/>
        <end position="128"/>
    </location>
</feature>
<dbReference type="EMBL" id="JASCZI010272332">
    <property type="protein sequence ID" value="MED6221719.1"/>
    <property type="molecule type" value="Genomic_DNA"/>
</dbReference>
<keyword evidence="3" id="KW-1185">Reference proteome</keyword>
<dbReference type="Proteomes" id="UP001341840">
    <property type="component" value="Unassembled WGS sequence"/>
</dbReference>
<name>A0ABU6ZIF2_9FABA</name>
<evidence type="ECO:0000313" key="3">
    <source>
        <dbReference type="Proteomes" id="UP001341840"/>
    </source>
</evidence>
<proteinExistence type="predicted"/>
<evidence type="ECO:0008006" key="4">
    <source>
        <dbReference type="Google" id="ProtNLM"/>
    </source>
</evidence>
<sequence length="195" mass="21785">MTRDSLAPRVRMWRMVLNGVDHRAVEWTPYEDPFVHAVVPGDVVASHQWWGIVCPLLCFAIVEWHQWTHLTLRGFRDPVVPAAPFIPGDVVDGIPEAPDMVQPEDGELPEVHPRVTRRRRVPARRGRGRGQGGPDGSPVRVDEPMQGVHADDGLEFDFGMTDADFGMTDANDGPEPLHIFHTSTCHQLKSTAYNA</sequence>
<gene>
    <name evidence="2" type="ORF">PIB30_057509</name>
</gene>
<evidence type="ECO:0000256" key="1">
    <source>
        <dbReference type="SAM" id="MobiDB-lite"/>
    </source>
</evidence>
<feature type="region of interest" description="Disordered" evidence="1">
    <location>
        <begin position="116"/>
        <end position="142"/>
    </location>
</feature>
<evidence type="ECO:0000313" key="2">
    <source>
        <dbReference type="EMBL" id="MED6221719.1"/>
    </source>
</evidence>